<dbReference type="Pfam" id="PF05675">
    <property type="entry name" value="DUF817"/>
    <property type="match status" value="1"/>
</dbReference>
<sequence length="168" mass="18129">MGTPDAAGPGTTMVYRVHRGTHRMPLLVAFTLVALFIGIAESIATSAGAWLYPDQVVGWQPVSVSTLVSWFLLMIVSVLLARPPAARTGRDSARRPPPADHRRLTAERPPRPGSVATPRQSRNPRYDRAAAILTRAIVAGFDVVLPVRDRGEGYTAEPTRCAGSQALH</sequence>
<dbReference type="OrthoDB" id="1550598at2"/>
<gene>
    <name evidence="3" type="ORF">A6122_0480</name>
</gene>
<proteinExistence type="predicted"/>
<dbReference type="AlphaFoldDB" id="A0A160KQY5"/>
<feature type="transmembrane region" description="Helical" evidence="2">
    <location>
        <begin position="26"/>
        <end position="52"/>
    </location>
</feature>
<dbReference type="InterPro" id="IPR008535">
    <property type="entry name" value="DUF817"/>
</dbReference>
<protein>
    <submittedName>
        <fullName evidence="3">Uncharacterized protein</fullName>
    </submittedName>
</protein>
<reference evidence="3 4" key="1">
    <citation type="submission" date="2016-05" db="EMBL/GenBank/DDBJ databases">
        <title>Complete genome sequence of Rathayibacter tritici NCPPB 1953.</title>
        <authorList>
            <person name="Park J."/>
            <person name="Lee H.-H."/>
            <person name="Lee S.-W."/>
            <person name="Seo Y.-S."/>
        </authorList>
    </citation>
    <scope>NUCLEOTIDE SEQUENCE [LARGE SCALE GENOMIC DNA]</scope>
    <source>
        <strain evidence="3 4">NCPPB 1953</strain>
    </source>
</reference>
<evidence type="ECO:0000256" key="1">
    <source>
        <dbReference type="SAM" id="MobiDB-lite"/>
    </source>
</evidence>
<dbReference type="Proteomes" id="UP000077071">
    <property type="component" value="Chromosome"/>
</dbReference>
<dbReference type="KEGG" id="rtn:A6122_0480"/>
<feature type="region of interest" description="Disordered" evidence="1">
    <location>
        <begin position="86"/>
        <end position="124"/>
    </location>
</feature>
<name>A0A160KQY5_9MICO</name>
<evidence type="ECO:0000313" key="3">
    <source>
        <dbReference type="EMBL" id="AND15639.1"/>
    </source>
</evidence>
<keyword evidence="2" id="KW-1133">Transmembrane helix</keyword>
<feature type="compositionally biased region" description="Basic and acidic residues" evidence="1">
    <location>
        <begin position="88"/>
        <end position="110"/>
    </location>
</feature>
<evidence type="ECO:0000313" key="4">
    <source>
        <dbReference type="Proteomes" id="UP000077071"/>
    </source>
</evidence>
<accession>A0A160KQY5</accession>
<feature type="transmembrane region" description="Helical" evidence="2">
    <location>
        <begin position="58"/>
        <end position="81"/>
    </location>
</feature>
<dbReference type="EMBL" id="CP015515">
    <property type="protein sequence ID" value="AND15639.1"/>
    <property type="molecule type" value="Genomic_DNA"/>
</dbReference>
<dbReference type="STRING" id="33888.A6122_0480"/>
<organism evidence="3 4">
    <name type="scientific">Rathayibacter tritici</name>
    <dbReference type="NCBI Taxonomy" id="33888"/>
    <lineage>
        <taxon>Bacteria</taxon>
        <taxon>Bacillati</taxon>
        <taxon>Actinomycetota</taxon>
        <taxon>Actinomycetes</taxon>
        <taxon>Micrococcales</taxon>
        <taxon>Microbacteriaceae</taxon>
        <taxon>Rathayibacter</taxon>
    </lineage>
</organism>
<dbReference type="PATRIC" id="fig|33888.3.peg.542"/>
<keyword evidence="4" id="KW-1185">Reference proteome</keyword>
<keyword evidence="2" id="KW-0472">Membrane</keyword>
<dbReference type="RefSeq" id="WP_068251205.1">
    <property type="nucleotide sequence ID" value="NZ_CP015515.1"/>
</dbReference>
<keyword evidence="2" id="KW-0812">Transmembrane</keyword>
<evidence type="ECO:0000256" key="2">
    <source>
        <dbReference type="SAM" id="Phobius"/>
    </source>
</evidence>